<dbReference type="RefSeq" id="XP_024680425.1">
    <property type="nucleotide sequence ID" value="XM_024824245.1"/>
</dbReference>
<reference evidence="2" key="1">
    <citation type="journal article" date="2018" name="Proc. Natl. Acad. Sci. U.S.A.">
        <title>Linking secondary metabolites to gene clusters through genome sequencing of six diverse Aspergillus species.</title>
        <authorList>
            <person name="Kaerboelling I."/>
            <person name="Vesth T.C."/>
            <person name="Frisvad J.C."/>
            <person name="Nybo J.L."/>
            <person name="Theobald S."/>
            <person name="Kuo A."/>
            <person name="Bowyer P."/>
            <person name="Matsuda Y."/>
            <person name="Mondo S."/>
            <person name="Lyhne E.K."/>
            <person name="Kogle M.E."/>
            <person name="Clum A."/>
            <person name="Lipzen A."/>
            <person name="Salamov A."/>
            <person name="Ngan C.Y."/>
            <person name="Daum C."/>
            <person name="Chiniquy J."/>
            <person name="Barry K."/>
            <person name="LaButti K."/>
            <person name="Haridas S."/>
            <person name="Simmons B.A."/>
            <person name="Magnuson J.K."/>
            <person name="Mortensen U.H."/>
            <person name="Larsen T.O."/>
            <person name="Grigoriev I.V."/>
            <person name="Baker S.E."/>
            <person name="Andersen M.R."/>
        </authorList>
    </citation>
    <scope>NUCLEOTIDE SEQUENCE [LARGE SCALE GENOMIC DNA]</scope>
    <source>
        <strain evidence="2">IBT 16806</strain>
    </source>
</reference>
<proteinExistence type="predicted"/>
<dbReference type="InterPro" id="IPR019193">
    <property type="entry name" value="UBQ-conj_enz_E2-bd_prot"/>
</dbReference>
<dbReference type="PANTHER" id="PTHR31531">
    <property type="entry name" value="E3 UBIQUITIN-PROTEIN LIGASE E3D FAMILY MEMBER"/>
    <property type="match status" value="1"/>
</dbReference>
<dbReference type="PANTHER" id="PTHR31531:SF2">
    <property type="entry name" value="E3 UBIQUITIN-PROTEIN LIGASE E3D"/>
    <property type="match status" value="1"/>
</dbReference>
<dbReference type="Pfam" id="PF09814">
    <property type="entry name" value="HECT_2"/>
    <property type="match status" value="1"/>
</dbReference>
<gene>
    <name evidence="1" type="ORF">P174DRAFT_410640</name>
</gene>
<dbReference type="VEuPathDB" id="FungiDB:P174DRAFT_410640"/>
<accession>A0A2I1C2F5</accession>
<dbReference type="GO" id="GO:0000209">
    <property type="term" value="P:protein polyubiquitination"/>
    <property type="evidence" value="ECO:0007669"/>
    <property type="project" value="TreeGrafter"/>
</dbReference>
<dbReference type="OMA" id="QAMKVFY"/>
<evidence type="ECO:0000313" key="2">
    <source>
        <dbReference type="Proteomes" id="UP000234474"/>
    </source>
</evidence>
<keyword evidence="2" id="KW-1185">Reference proteome</keyword>
<dbReference type="OrthoDB" id="386949at2759"/>
<name>A0A2I1C2F5_ASPN1</name>
<organism evidence="1 2">
    <name type="scientific">Aspergillus novofumigatus (strain IBT 16806)</name>
    <dbReference type="NCBI Taxonomy" id="1392255"/>
    <lineage>
        <taxon>Eukaryota</taxon>
        <taxon>Fungi</taxon>
        <taxon>Dikarya</taxon>
        <taxon>Ascomycota</taxon>
        <taxon>Pezizomycotina</taxon>
        <taxon>Eurotiomycetes</taxon>
        <taxon>Eurotiomycetidae</taxon>
        <taxon>Eurotiales</taxon>
        <taxon>Aspergillaceae</taxon>
        <taxon>Aspergillus</taxon>
        <taxon>Aspergillus subgen. Fumigati</taxon>
    </lineage>
</organism>
<comment type="caution">
    <text evidence="1">The sequence shown here is derived from an EMBL/GenBank/DDBJ whole genome shotgun (WGS) entry which is preliminary data.</text>
</comment>
<dbReference type="GO" id="GO:0000151">
    <property type="term" value="C:ubiquitin ligase complex"/>
    <property type="evidence" value="ECO:0007669"/>
    <property type="project" value="TreeGrafter"/>
</dbReference>
<dbReference type="GeneID" id="36531570"/>
<dbReference type="EMBL" id="MSZS01000006">
    <property type="protein sequence ID" value="PKX91830.1"/>
    <property type="molecule type" value="Genomic_DNA"/>
</dbReference>
<dbReference type="STRING" id="1392255.A0A2I1C2F5"/>
<dbReference type="AlphaFoldDB" id="A0A2I1C2F5"/>
<dbReference type="GO" id="GO:0030332">
    <property type="term" value="F:cyclin binding"/>
    <property type="evidence" value="ECO:0007669"/>
    <property type="project" value="TreeGrafter"/>
</dbReference>
<evidence type="ECO:0000313" key="1">
    <source>
        <dbReference type="EMBL" id="PKX91830.1"/>
    </source>
</evidence>
<dbReference type="Proteomes" id="UP000234474">
    <property type="component" value="Unassembled WGS sequence"/>
</dbReference>
<protein>
    <recommendedName>
        <fullName evidence="3">Ubiquitin-conjugating enzyme E2-binding protein</fullName>
    </recommendedName>
</protein>
<sequence>MPTSPESPETDVDTSLYLHTELLPNIRHITLYISLPPNLGIQNIQPLIALSESRQAVSVSLPKPFDHVTDTIKLPARANKASRRILATNRQGAATTADSRRREFSFRMQIDDSDDSLPSKDPLIDDFVPWTAADMSPSTRLRCRGCENVVLDTPRCADTQSEGSGPEGWMWKDLPSGNWAEMMDFWHCHKPDPPEGHGRGEDPNAQTKGYGAANQVVATAGTVLVDVATFLVLEADCRGLKKVQPSPEETVQKKEISLNCAKCDATIGIEDAVAQGWRLFKTSLSASIHDPSTWEIHPIETIVAAQLLELIERESARRFVIHCGRPDGLLLWVFNPDLRYSSSSAEYSVSSQRAMKVLFQEVRNVDSILDPDRGSSSLSLEELRVPDCVYEAVERDLKARNEMLPASAREFREWRVGALHRFER</sequence>
<dbReference type="GO" id="GO:0061630">
    <property type="term" value="F:ubiquitin protein ligase activity"/>
    <property type="evidence" value="ECO:0007669"/>
    <property type="project" value="TreeGrafter"/>
</dbReference>
<dbReference type="GO" id="GO:0006513">
    <property type="term" value="P:protein monoubiquitination"/>
    <property type="evidence" value="ECO:0007669"/>
    <property type="project" value="TreeGrafter"/>
</dbReference>
<dbReference type="GO" id="GO:0031624">
    <property type="term" value="F:ubiquitin conjugating enzyme binding"/>
    <property type="evidence" value="ECO:0007669"/>
    <property type="project" value="TreeGrafter"/>
</dbReference>
<dbReference type="GO" id="GO:0005829">
    <property type="term" value="C:cytosol"/>
    <property type="evidence" value="ECO:0007669"/>
    <property type="project" value="TreeGrafter"/>
</dbReference>
<evidence type="ECO:0008006" key="3">
    <source>
        <dbReference type="Google" id="ProtNLM"/>
    </source>
</evidence>
<dbReference type="GO" id="GO:0005634">
    <property type="term" value="C:nucleus"/>
    <property type="evidence" value="ECO:0007669"/>
    <property type="project" value="TreeGrafter"/>
</dbReference>
<dbReference type="GO" id="GO:0051865">
    <property type="term" value="P:protein autoubiquitination"/>
    <property type="evidence" value="ECO:0007669"/>
    <property type="project" value="TreeGrafter"/>
</dbReference>
<dbReference type="GO" id="GO:0043161">
    <property type="term" value="P:proteasome-mediated ubiquitin-dependent protein catabolic process"/>
    <property type="evidence" value="ECO:0007669"/>
    <property type="project" value="TreeGrafter"/>
</dbReference>